<dbReference type="GO" id="GO:0031461">
    <property type="term" value="C:cullin-RING ubiquitin ligase complex"/>
    <property type="evidence" value="ECO:0007669"/>
    <property type="project" value="InterPro"/>
</dbReference>
<dbReference type="InterPro" id="IPR059120">
    <property type="entry name" value="Cullin-like_AB"/>
</dbReference>
<dbReference type="FunFam" id="1.20.1310.10:FF:000002">
    <property type="entry name" value="cullin-3 isoform X1"/>
    <property type="match status" value="1"/>
</dbReference>
<reference evidence="7" key="2">
    <citation type="journal article" date="2020" name="Nat. Commun.">
        <title>Large-scale genome sequencing of mycorrhizal fungi provides insights into the early evolution of symbiotic traits.</title>
        <authorList>
            <person name="Miyauchi S."/>
            <person name="Kiss E."/>
            <person name="Kuo A."/>
            <person name="Drula E."/>
            <person name="Kohler A."/>
            <person name="Sanchez-Garcia M."/>
            <person name="Morin E."/>
            <person name="Andreopoulos B."/>
            <person name="Barry K.W."/>
            <person name="Bonito G."/>
            <person name="Buee M."/>
            <person name="Carver A."/>
            <person name="Chen C."/>
            <person name="Cichocki N."/>
            <person name="Clum A."/>
            <person name="Culley D."/>
            <person name="Crous P.W."/>
            <person name="Fauchery L."/>
            <person name="Girlanda M."/>
            <person name="Hayes R.D."/>
            <person name="Keri Z."/>
            <person name="LaButti K."/>
            <person name="Lipzen A."/>
            <person name="Lombard V."/>
            <person name="Magnuson J."/>
            <person name="Maillard F."/>
            <person name="Murat C."/>
            <person name="Nolan M."/>
            <person name="Ohm R.A."/>
            <person name="Pangilinan J."/>
            <person name="Pereira M.F."/>
            <person name="Perotto S."/>
            <person name="Peter M."/>
            <person name="Pfister S."/>
            <person name="Riley R."/>
            <person name="Sitrit Y."/>
            <person name="Stielow J.B."/>
            <person name="Szollosi G."/>
            <person name="Zifcakova L."/>
            <person name="Stursova M."/>
            <person name="Spatafora J.W."/>
            <person name="Tedersoo L."/>
            <person name="Vaario L.M."/>
            <person name="Yamada A."/>
            <person name="Yan M."/>
            <person name="Wang P."/>
            <person name="Xu J."/>
            <person name="Bruns T."/>
            <person name="Baldrian P."/>
            <person name="Vilgalys R."/>
            <person name="Dunand C."/>
            <person name="Henrissat B."/>
            <person name="Grigoriev I.V."/>
            <person name="Hibbett D."/>
            <person name="Nagy L.G."/>
            <person name="Martin F.M."/>
        </authorList>
    </citation>
    <scope>NUCLEOTIDE SEQUENCE</scope>
    <source>
        <strain evidence="7">Prilba</strain>
    </source>
</reference>
<dbReference type="PROSITE" id="PS01256">
    <property type="entry name" value="CULLIN_1"/>
    <property type="match status" value="1"/>
</dbReference>
<dbReference type="Gene3D" id="1.20.1310.10">
    <property type="entry name" value="Cullin Repeats"/>
    <property type="match status" value="4"/>
</dbReference>
<dbReference type="InterPro" id="IPR016159">
    <property type="entry name" value="Cullin_repeat-like_dom_sf"/>
</dbReference>
<sequence>MLYNGVRDLVVENLNRLAQESILPAFPSGLEQDPMQQSQEGERLLKAVHKVWSDHADCMDKLSHILKYMDRVYVKSANLLEVVDLGRDLFVKHIIRPPIKDHVINSILSLLHIERDGYVINRSAIMSCVDTLSKLSDSSDGTTVYKQYLEPEILSQSEAYYKAEAARLLETYDTLEYLRRVQTRLTEEESRVHQYLSLQTLTPLQSILKNTLLTPHLQILIDMVNSGLDSMIDHDKLEDISRLYHLYSLVLEGVPALRRSLKISVQRRGTELNSVSMEGRELCDGDAGDELDPSVKGKGKAKARPPTNAHGFALALRWVEGVLQLKDKFDGLWETAFRSNREIGSGLNEAFESFVNLHPRASEFVSLYIDENLKKGLKGKTDAEVEVVLDKTISLFRFITEKDVFERYYKAHLAKRLLLNRSVSDDAERGMLAKLKVECGFQFTVKLEGMFHDMKLSADTMQAYRDHLSRTTPPEVDINVTVMTSTFWPMSYAPVPCTFPSLLVKATKSYEQFYLSRHSGRKLTWQPSLGNADVRVTFKARKHDLNVSSFALVILLLFENLGEGEFLTYEEIKNATAIPDGELQRNLQSLACTKFKVLRKHPAGRDVNPDDSFSFNADFSSPLQKIKISTIAARVETGEERKETQDRVEEERRYQTDACIIRIMKAHKNMMHNELVNETTRQLASRFLPDPMSIKKRIEALIEREYLERCEDRKSYNYVASHRLFFVTH</sequence>
<dbReference type="InterPro" id="IPR019559">
    <property type="entry name" value="Cullin_neddylation_domain"/>
</dbReference>
<dbReference type="OrthoDB" id="27073at2759"/>
<dbReference type="Gene3D" id="1.10.10.10">
    <property type="entry name" value="Winged helix-like DNA-binding domain superfamily/Winged helix DNA-binding domain"/>
    <property type="match status" value="1"/>
</dbReference>
<dbReference type="GO" id="GO:0006511">
    <property type="term" value="P:ubiquitin-dependent protein catabolic process"/>
    <property type="evidence" value="ECO:0007669"/>
    <property type="project" value="InterPro"/>
</dbReference>
<dbReference type="InterPro" id="IPR045093">
    <property type="entry name" value="Cullin"/>
</dbReference>
<protein>
    <submittedName>
        <fullName evidence="7">Cullin-domain-containing protein</fullName>
    </submittedName>
</protein>
<dbReference type="PROSITE" id="PS50069">
    <property type="entry name" value="CULLIN_2"/>
    <property type="match status" value="1"/>
</dbReference>
<dbReference type="InterPro" id="IPR036388">
    <property type="entry name" value="WH-like_DNA-bd_sf"/>
</dbReference>
<dbReference type="PANTHER" id="PTHR11932">
    <property type="entry name" value="CULLIN"/>
    <property type="match status" value="1"/>
</dbReference>
<dbReference type="InterPro" id="IPR036390">
    <property type="entry name" value="WH_DNA-bd_sf"/>
</dbReference>
<evidence type="ECO:0000256" key="3">
    <source>
        <dbReference type="ARBA" id="ARBA00022843"/>
    </source>
</evidence>
<comment type="caution">
    <text evidence="7">The sequence shown here is derived from an EMBL/GenBank/DDBJ whole genome shotgun (WGS) entry which is preliminary data.</text>
</comment>
<dbReference type="FunFam" id="1.20.1310.10:FF:000001">
    <property type="entry name" value="Cullin 3"/>
    <property type="match status" value="1"/>
</dbReference>
<evidence type="ECO:0000313" key="8">
    <source>
        <dbReference type="Proteomes" id="UP000759537"/>
    </source>
</evidence>
<dbReference type="SMART" id="SM00182">
    <property type="entry name" value="CULLIN"/>
    <property type="match status" value="1"/>
</dbReference>
<dbReference type="AlphaFoldDB" id="A0A9P5N4B7"/>
<reference evidence="7" key="1">
    <citation type="submission" date="2019-10" db="EMBL/GenBank/DDBJ databases">
        <authorList>
            <consortium name="DOE Joint Genome Institute"/>
            <person name="Kuo A."/>
            <person name="Miyauchi S."/>
            <person name="Kiss E."/>
            <person name="Drula E."/>
            <person name="Kohler A."/>
            <person name="Sanchez-Garcia M."/>
            <person name="Andreopoulos B."/>
            <person name="Barry K.W."/>
            <person name="Bonito G."/>
            <person name="Buee M."/>
            <person name="Carver A."/>
            <person name="Chen C."/>
            <person name="Cichocki N."/>
            <person name="Clum A."/>
            <person name="Culley D."/>
            <person name="Crous P.W."/>
            <person name="Fauchery L."/>
            <person name="Girlanda M."/>
            <person name="Hayes R."/>
            <person name="Keri Z."/>
            <person name="LaButti K."/>
            <person name="Lipzen A."/>
            <person name="Lombard V."/>
            <person name="Magnuson J."/>
            <person name="Maillard F."/>
            <person name="Morin E."/>
            <person name="Murat C."/>
            <person name="Nolan M."/>
            <person name="Ohm R."/>
            <person name="Pangilinan J."/>
            <person name="Pereira M."/>
            <person name="Perotto S."/>
            <person name="Peter M."/>
            <person name="Riley R."/>
            <person name="Sitrit Y."/>
            <person name="Stielow B."/>
            <person name="Szollosi G."/>
            <person name="Zifcakova L."/>
            <person name="Stursova M."/>
            <person name="Spatafora J.W."/>
            <person name="Tedersoo L."/>
            <person name="Vaario L.-M."/>
            <person name="Yamada A."/>
            <person name="Yan M."/>
            <person name="Wang P."/>
            <person name="Xu J."/>
            <person name="Bruns T."/>
            <person name="Baldrian P."/>
            <person name="Vilgalys R."/>
            <person name="Henrissat B."/>
            <person name="Grigoriev I.V."/>
            <person name="Hibbett D."/>
            <person name="Nagy L.G."/>
            <person name="Martin F.M."/>
        </authorList>
    </citation>
    <scope>NUCLEOTIDE SEQUENCE</scope>
    <source>
        <strain evidence="7">Prilba</strain>
    </source>
</reference>
<dbReference type="SUPFAM" id="SSF46785">
    <property type="entry name" value="Winged helix' DNA-binding domain"/>
    <property type="match status" value="1"/>
</dbReference>
<dbReference type="Proteomes" id="UP000759537">
    <property type="component" value="Unassembled WGS sequence"/>
</dbReference>
<dbReference type="SUPFAM" id="SSF75632">
    <property type="entry name" value="Cullin homology domain"/>
    <property type="match status" value="1"/>
</dbReference>
<accession>A0A9P5N4B7</accession>
<keyword evidence="2" id="KW-1017">Isopeptide bond</keyword>
<comment type="similarity">
    <text evidence="1 4 5">Belongs to the cullin family.</text>
</comment>
<proteinExistence type="inferred from homology"/>
<dbReference type="InterPro" id="IPR016158">
    <property type="entry name" value="Cullin_homology"/>
</dbReference>
<evidence type="ECO:0000256" key="1">
    <source>
        <dbReference type="ARBA" id="ARBA00006019"/>
    </source>
</evidence>
<dbReference type="InterPro" id="IPR001373">
    <property type="entry name" value="Cullin_N"/>
</dbReference>
<dbReference type="InterPro" id="IPR036317">
    <property type="entry name" value="Cullin_homology_sf"/>
</dbReference>
<dbReference type="EMBL" id="WHVB01000002">
    <property type="protein sequence ID" value="KAF8485945.1"/>
    <property type="molecule type" value="Genomic_DNA"/>
</dbReference>
<name>A0A9P5N4B7_9AGAM</name>
<evidence type="ECO:0000256" key="5">
    <source>
        <dbReference type="RuleBase" id="RU003829"/>
    </source>
</evidence>
<dbReference type="GO" id="GO:0031625">
    <property type="term" value="F:ubiquitin protein ligase binding"/>
    <property type="evidence" value="ECO:0007669"/>
    <property type="project" value="InterPro"/>
</dbReference>
<dbReference type="Pfam" id="PF26557">
    <property type="entry name" value="Cullin_AB"/>
    <property type="match status" value="1"/>
</dbReference>
<dbReference type="InterPro" id="IPR016157">
    <property type="entry name" value="Cullin_CS"/>
</dbReference>
<evidence type="ECO:0000259" key="6">
    <source>
        <dbReference type="PROSITE" id="PS50069"/>
    </source>
</evidence>
<evidence type="ECO:0000256" key="2">
    <source>
        <dbReference type="ARBA" id="ARBA00022499"/>
    </source>
</evidence>
<organism evidence="7 8">
    <name type="scientific">Russula ochroleuca</name>
    <dbReference type="NCBI Taxonomy" id="152965"/>
    <lineage>
        <taxon>Eukaryota</taxon>
        <taxon>Fungi</taxon>
        <taxon>Dikarya</taxon>
        <taxon>Basidiomycota</taxon>
        <taxon>Agaricomycotina</taxon>
        <taxon>Agaricomycetes</taxon>
        <taxon>Russulales</taxon>
        <taxon>Russulaceae</taxon>
        <taxon>Russula</taxon>
    </lineage>
</organism>
<evidence type="ECO:0000313" key="7">
    <source>
        <dbReference type="EMBL" id="KAF8485945.1"/>
    </source>
</evidence>
<dbReference type="Pfam" id="PF10557">
    <property type="entry name" value="Cullin_Nedd8"/>
    <property type="match status" value="1"/>
</dbReference>
<keyword evidence="8" id="KW-1185">Reference proteome</keyword>
<evidence type="ECO:0000256" key="4">
    <source>
        <dbReference type="PROSITE-ProRule" id="PRU00330"/>
    </source>
</evidence>
<dbReference type="SMART" id="SM00884">
    <property type="entry name" value="Cullin_Nedd8"/>
    <property type="match status" value="1"/>
</dbReference>
<dbReference type="Pfam" id="PF00888">
    <property type="entry name" value="Cullin"/>
    <property type="match status" value="1"/>
</dbReference>
<dbReference type="FunFam" id="1.10.10.10:FF:000014">
    <property type="entry name" value="Cullin 1"/>
    <property type="match status" value="1"/>
</dbReference>
<dbReference type="Gene3D" id="3.30.230.130">
    <property type="entry name" value="Cullin, Chain C, Domain 2"/>
    <property type="match status" value="1"/>
</dbReference>
<gene>
    <name evidence="7" type="ORF">DFH94DRAFT_808232</name>
</gene>
<keyword evidence="3" id="KW-0832">Ubl conjugation</keyword>
<dbReference type="SUPFAM" id="SSF74788">
    <property type="entry name" value="Cullin repeat-like"/>
    <property type="match status" value="1"/>
</dbReference>
<feature type="domain" description="Cullin family profile" evidence="6">
    <location>
        <begin position="360"/>
        <end position="591"/>
    </location>
</feature>